<comment type="caution">
    <text evidence="3">The sequence shown here is derived from an EMBL/GenBank/DDBJ whole genome shotgun (WGS) entry which is preliminary data.</text>
</comment>
<dbReference type="EMBL" id="JAPDFW010000125">
    <property type="protein sequence ID" value="KAJ5067678.1"/>
    <property type="molecule type" value="Genomic_DNA"/>
</dbReference>
<protein>
    <submittedName>
        <fullName evidence="3">Renin receptor</fullName>
    </submittedName>
</protein>
<feature type="chain" id="PRO_5040191444" evidence="2">
    <location>
        <begin position="19"/>
        <end position="509"/>
    </location>
</feature>
<keyword evidence="1" id="KW-1133">Transmembrane helix</keyword>
<proteinExistence type="predicted"/>
<keyword evidence="1" id="KW-0472">Membrane</keyword>
<evidence type="ECO:0000313" key="4">
    <source>
        <dbReference type="Proteomes" id="UP001149090"/>
    </source>
</evidence>
<name>A0A9Q0R5W7_ANAIG</name>
<feature type="signal peptide" evidence="2">
    <location>
        <begin position="1"/>
        <end position="18"/>
    </location>
</feature>
<keyword evidence="3" id="KW-0675">Receptor</keyword>
<keyword evidence="1" id="KW-0812">Transmembrane</keyword>
<evidence type="ECO:0000256" key="1">
    <source>
        <dbReference type="SAM" id="Phobius"/>
    </source>
</evidence>
<evidence type="ECO:0000256" key="2">
    <source>
        <dbReference type="SAM" id="SignalP"/>
    </source>
</evidence>
<evidence type="ECO:0000313" key="3">
    <source>
        <dbReference type="EMBL" id="KAJ5067678.1"/>
    </source>
</evidence>
<gene>
    <name evidence="3" type="ORF">M0811_02866</name>
</gene>
<feature type="transmembrane region" description="Helical" evidence="1">
    <location>
        <begin position="468"/>
        <end position="488"/>
    </location>
</feature>
<reference evidence="3" key="1">
    <citation type="submission" date="2022-10" db="EMBL/GenBank/DDBJ databases">
        <title>Novel sulphate-reducing endosymbionts in the free-living metamonad Anaeramoeba.</title>
        <authorList>
            <person name="Jerlstrom-Hultqvist J."/>
            <person name="Cepicka I."/>
            <person name="Gallot-Lavallee L."/>
            <person name="Salas-Leiva D."/>
            <person name="Curtis B.A."/>
            <person name="Zahonova K."/>
            <person name="Pipaliya S."/>
            <person name="Dacks J."/>
            <person name="Roger A.J."/>
        </authorList>
    </citation>
    <scope>NUCLEOTIDE SEQUENCE</scope>
    <source>
        <strain evidence="3">BMAN</strain>
    </source>
</reference>
<dbReference type="AlphaFoldDB" id="A0A9Q0R5W7"/>
<sequence length="509" mass="58054">MKIIIISLLLILLIQIKTETTGKPQRKADIEVEKKAKENTFALLSKTTVEKLSHFELSNLISESMGLAPITEGKRNNGQNQEKNAQTNSNLLIIFPKIFPNELNCISNIDNTQIATLTNPTDALIKDSVSFAATILTGQSPEDHGVSSVNWMKSSESLFKATLIDLLYQAYPNKSTTLSLSSSQEFVDVSSHKFKYPSTRMIQGFYDYKTKTLNGFHFSNKKNKLIPISDQIDSFSSGIFSDFIDNGGQILFSNKKNSQDLVFFKKDFIDVTFSLDDPVDSSFIADISLLNLFLSNPNLLNLDSSAPDFWFSVFSSLEFIGRDTETYRKVIQIIDLILPSIIQKFQQIYPNRASFQIIFTGSQFPTLTERIEISTHIYTKFKNYIVTDLSTTQKLFPEFYLKHIDMTKEKHYEICEQIQNTLDSLDSSFVVHCYPNSVFEKELNPLIKKFYQKSLPLTLTTTPTDFQLNFWIIIGLIICVFIVSWILGAMKYTDDKILFSKSRIKTKND</sequence>
<organism evidence="3 4">
    <name type="scientific">Anaeramoeba ignava</name>
    <name type="common">Anaerobic marine amoeba</name>
    <dbReference type="NCBI Taxonomy" id="1746090"/>
    <lineage>
        <taxon>Eukaryota</taxon>
        <taxon>Metamonada</taxon>
        <taxon>Anaeramoebidae</taxon>
        <taxon>Anaeramoeba</taxon>
    </lineage>
</organism>
<keyword evidence="2" id="KW-0732">Signal</keyword>
<accession>A0A9Q0R5W7</accession>
<dbReference type="Proteomes" id="UP001149090">
    <property type="component" value="Unassembled WGS sequence"/>
</dbReference>
<keyword evidence="4" id="KW-1185">Reference proteome</keyword>